<evidence type="ECO:0000256" key="1">
    <source>
        <dbReference type="SAM" id="MobiDB-lite"/>
    </source>
</evidence>
<accession>A0A261EPW7</accession>
<name>A0A261EPW7_9BIFI</name>
<proteinExistence type="predicted"/>
<dbReference type="EMBL" id="MWWR01000025">
    <property type="protein sequence ID" value="OZG48902.1"/>
    <property type="molecule type" value="Genomic_DNA"/>
</dbReference>
<evidence type="ECO:0000313" key="2">
    <source>
        <dbReference type="EMBL" id="OZG48902.1"/>
    </source>
</evidence>
<feature type="compositionally biased region" description="Basic and acidic residues" evidence="1">
    <location>
        <begin position="213"/>
        <end position="223"/>
    </location>
</feature>
<feature type="compositionally biased region" description="Basic residues" evidence="1">
    <location>
        <begin position="74"/>
        <end position="91"/>
    </location>
</feature>
<reference evidence="2 3" key="1">
    <citation type="journal article" date="2017" name="BMC Genomics">
        <title>Comparative genomic and phylogenomic analyses of the Bifidobacteriaceae family.</title>
        <authorList>
            <person name="Lugli G.A."/>
            <person name="Milani C."/>
            <person name="Turroni F."/>
            <person name="Duranti S."/>
            <person name="Mancabelli L."/>
            <person name="Mangifesta M."/>
            <person name="Ferrario C."/>
            <person name="Modesto M."/>
            <person name="Mattarelli P."/>
            <person name="Jiri K."/>
            <person name="van Sinderen D."/>
            <person name="Ventura M."/>
        </authorList>
    </citation>
    <scope>NUCLEOTIDE SEQUENCE [LARGE SCALE GENOMIC DNA]</scope>
    <source>
        <strain evidence="2 3">DSM 24742</strain>
    </source>
</reference>
<feature type="compositionally biased region" description="Basic residues" evidence="1">
    <location>
        <begin position="54"/>
        <end position="64"/>
    </location>
</feature>
<organism evidence="2 3">
    <name type="scientific">Pseudoscardovia radai</name>
    <dbReference type="NCBI Taxonomy" id="987066"/>
    <lineage>
        <taxon>Bacteria</taxon>
        <taxon>Bacillati</taxon>
        <taxon>Actinomycetota</taxon>
        <taxon>Actinomycetes</taxon>
        <taxon>Bifidobacteriales</taxon>
        <taxon>Bifidobacteriaceae</taxon>
        <taxon>Pseudoscardovia</taxon>
    </lineage>
</organism>
<feature type="compositionally biased region" description="Basic and acidic residues" evidence="1">
    <location>
        <begin position="108"/>
        <end position="117"/>
    </location>
</feature>
<feature type="compositionally biased region" description="Basic residues" evidence="1">
    <location>
        <begin position="234"/>
        <end position="252"/>
    </location>
</feature>
<sequence>MPAEQGKTGPRPSRRGPVFVAHWRGSRRRERGGSGSGNTIFPLFSGNVVWLHRRGRRTQTRQRRIPTGPAAFSVRKRSHRTAPTSKKRAQTRVKGLQCAHPLTPNGPDTRKSGHERSQGPSLHTNTHTERAWGRIGSEETGRDGSWRRFLTMNVIPLPQTPDRRPKTSLTAKKPRHERHNNGPTPGKSWKRGLMARKPHHEGDSPNPNPRPAPENEPHGEETSPRTARGDGANPRRRGKLSIPRRKQKTGTP</sequence>
<feature type="region of interest" description="Disordered" evidence="1">
    <location>
        <begin position="54"/>
        <end position="252"/>
    </location>
</feature>
<comment type="caution">
    <text evidence="2">The sequence shown here is derived from an EMBL/GenBank/DDBJ whole genome shotgun (WGS) entry which is preliminary data.</text>
</comment>
<gene>
    <name evidence="2" type="ORF">PSRA_1747</name>
</gene>
<protein>
    <submittedName>
        <fullName evidence="2">Uncharacterized protein</fullName>
    </submittedName>
</protein>
<evidence type="ECO:0000313" key="3">
    <source>
        <dbReference type="Proteomes" id="UP000216725"/>
    </source>
</evidence>
<feature type="compositionally biased region" description="Basic residues" evidence="1">
    <location>
        <begin position="188"/>
        <end position="199"/>
    </location>
</feature>
<feature type="compositionally biased region" description="Basic and acidic residues" evidence="1">
    <location>
        <begin position="126"/>
        <end position="146"/>
    </location>
</feature>
<dbReference type="AlphaFoldDB" id="A0A261EPW7"/>
<dbReference type="Proteomes" id="UP000216725">
    <property type="component" value="Unassembled WGS sequence"/>
</dbReference>
<feature type="region of interest" description="Disordered" evidence="1">
    <location>
        <begin position="1"/>
        <end position="41"/>
    </location>
</feature>
<keyword evidence="3" id="KW-1185">Reference proteome</keyword>